<dbReference type="Pfam" id="PF01738">
    <property type="entry name" value="DLH"/>
    <property type="match status" value="1"/>
</dbReference>
<keyword evidence="3" id="KW-0808">Transferase</keyword>
<dbReference type="InterPro" id="IPR029058">
    <property type="entry name" value="AB_hydrolase_fold"/>
</dbReference>
<dbReference type="GO" id="GO:0016757">
    <property type="term" value="F:glycosyltransferase activity"/>
    <property type="evidence" value="ECO:0007669"/>
    <property type="project" value="UniProtKB-KW"/>
</dbReference>
<dbReference type="SUPFAM" id="SSF53271">
    <property type="entry name" value="PRTase-like"/>
    <property type="match status" value="1"/>
</dbReference>
<dbReference type="InterPro" id="IPR002925">
    <property type="entry name" value="Dienelactn_hydro"/>
</dbReference>
<dbReference type="Proteomes" id="UP001501842">
    <property type="component" value="Unassembled WGS sequence"/>
</dbReference>
<reference evidence="3 4" key="1">
    <citation type="journal article" date="2019" name="Int. J. Syst. Evol. Microbiol.">
        <title>The Global Catalogue of Microorganisms (GCM) 10K type strain sequencing project: providing services to taxonomists for standard genome sequencing and annotation.</title>
        <authorList>
            <consortium name="The Broad Institute Genomics Platform"/>
            <consortium name="The Broad Institute Genome Sequencing Center for Infectious Disease"/>
            <person name="Wu L."/>
            <person name="Ma J."/>
        </authorList>
    </citation>
    <scope>NUCLEOTIDE SEQUENCE [LARGE SCALE GENOMIC DNA]</scope>
    <source>
        <strain evidence="3 4">JCM 8201</strain>
    </source>
</reference>
<feature type="domain" description="Phosphoribosyltransferase" evidence="1">
    <location>
        <begin position="8"/>
        <end position="179"/>
    </location>
</feature>
<dbReference type="InterPro" id="IPR029057">
    <property type="entry name" value="PRTase-like"/>
</dbReference>
<name>A0ABN3ULZ2_9ACTN</name>
<feature type="domain" description="Dienelactone hydrolase" evidence="2">
    <location>
        <begin position="238"/>
        <end position="409"/>
    </location>
</feature>
<dbReference type="CDD" id="cd06223">
    <property type="entry name" value="PRTases_typeI"/>
    <property type="match status" value="1"/>
</dbReference>
<evidence type="ECO:0000313" key="3">
    <source>
        <dbReference type="EMBL" id="GAA2735415.1"/>
    </source>
</evidence>
<gene>
    <name evidence="3" type="ORF">GCM10010439_60190</name>
</gene>
<protein>
    <submittedName>
        <fullName evidence="3">Phosphoribosyltransferase family protein</fullName>
    </submittedName>
</protein>
<proteinExistence type="predicted"/>
<dbReference type="EMBL" id="BAAATZ010000029">
    <property type="protein sequence ID" value="GAA2735415.1"/>
    <property type="molecule type" value="Genomic_DNA"/>
</dbReference>
<dbReference type="Gene3D" id="3.30.1310.20">
    <property type="entry name" value="PRTase-like"/>
    <property type="match status" value="1"/>
</dbReference>
<dbReference type="RefSeq" id="WP_344455393.1">
    <property type="nucleotide sequence ID" value="NZ_BAAATZ010000029.1"/>
</dbReference>
<comment type="caution">
    <text evidence="3">The sequence shown here is derived from an EMBL/GenBank/DDBJ whole genome shotgun (WGS) entry which is preliminary data.</text>
</comment>
<dbReference type="InterPro" id="IPR000836">
    <property type="entry name" value="PRTase_dom"/>
</dbReference>
<evidence type="ECO:0000313" key="4">
    <source>
        <dbReference type="Proteomes" id="UP001501842"/>
    </source>
</evidence>
<dbReference type="Gene3D" id="3.40.50.2020">
    <property type="match status" value="1"/>
</dbReference>
<sequence>MIYTDRRHAGALLAGSLEHLRDRDPLVLGLPRGGVPVAFEVARALGAPLDVIVVRKLGTPGQPELAMGAIGEGGVRVLNSDVLRRGRVSDAQLSDEERREHAILTDRAARFRGGRRPLDLHGRTVVIVDDGAATGSTARAACLVARARHAEHVVVAVPVGSPEAVESLREVADEVVCSDTPRGFYAVGQFYEDFTQTGDEEVVTLLKQAQEPAAPVVDREVRVQAGPVELAGHLTLPPRARGIVLFAHGSGSSRHSPRNHQVARALNGEGLGTLLFDLLTRREETDRAHVFDIPLLAGRLADATRWLAGEPDAAGLPVGYFGASTGAAAALIAAAEPGSPARAVVSRGGRPDLAMPALPRVQAPTLLIVGGADLPVLDLNEQALAELACEKRLAVVPGATHLFEERGALEEVADLAARWFHDHLG</sequence>
<keyword evidence="4" id="KW-1185">Reference proteome</keyword>
<dbReference type="Gene3D" id="3.40.50.1820">
    <property type="entry name" value="alpha/beta hydrolase"/>
    <property type="match status" value="1"/>
</dbReference>
<evidence type="ECO:0000259" key="2">
    <source>
        <dbReference type="Pfam" id="PF01738"/>
    </source>
</evidence>
<dbReference type="SUPFAM" id="SSF53474">
    <property type="entry name" value="alpha/beta-Hydrolases"/>
    <property type="match status" value="1"/>
</dbReference>
<organism evidence="3 4">
    <name type="scientific">Actinocorallia aurantiaca</name>
    <dbReference type="NCBI Taxonomy" id="46204"/>
    <lineage>
        <taxon>Bacteria</taxon>
        <taxon>Bacillati</taxon>
        <taxon>Actinomycetota</taxon>
        <taxon>Actinomycetes</taxon>
        <taxon>Streptosporangiales</taxon>
        <taxon>Thermomonosporaceae</taxon>
        <taxon>Actinocorallia</taxon>
    </lineage>
</organism>
<accession>A0ABN3ULZ2</accession>
<dbReference type="Pfam" id="PF00156">
    <property type="entry name" value="Pribosyltran"/>
    <property type="match status" value="1"/>
</dbReference>
<evidence type="ECO:0000259" key="1">
    <source>
        <dbReference type="Pfam" id="PF00156"/>
    </source>
</evidence>
<keyword evidence="3" id="KW-0328">Glycosyltransferase</keyword>